<keyword evidence="3" id="KW-1185">Reference proteome</keyword>
<feature type="transmembrane region" description="Helical" evidence="1">
    <location>
        <begin position="63"/>
        <end position="84"/>
    </location>
</feature>
<dbReference type="RefSeq" id="WP_367974060.1">
    <property type="nucleotide sequence ID" value="NZ_JBFPEQ010000001.1"/>
</dbReference>
<accession>A0ABV3S2I3</accession>
<comment type="caution">
    <text evidence="2">The sequence shown here is derived from an EMBL/GenBank/DDBJ whole genome shotgun (WGS) entry which is preliminary data.</text>
</comment>
<sequence length="91" mass="10038">MYNIIRRKNALGDFFSCLATLFSWGLIIGIMLLCLATQCRIYSDGIVVLQLLLGVNMAGMNQGIHVLMICVTLIILPTLMGVLAKKRTDHA</sequence>
<gene>
    <name evidence="2" type="ORF">AB3K24_04795</name>
</gene>
<evidence type="ECO:0000256" key="1">
    <source>
        <dbReference type="SAM" id="Phobius"/>
    </source>
</evidence>
<name>A0ABV3S2I3_9LACO</name>
<dbReference type="Proteomes" id="UP001556617">
    <property type="component" value="Unassembled WGS sequence"/>
</dbReference>
<keyword evidence="1" id="KW-0812">Transmembrane</keyword>
<dbReference type="EMBL" id="JBFPER010000001">
    <property type="protein sequence ID" value="MEX0380667.1"/>
    <property type="molecule type" value="Genomic_DNA"/>
</dbReference>
<keyword evidence="1" id="KW-0472">Membrane</keyword>
<proteinExistence type="predicted"/>
<keyword evidence="1" id="KW-1133">Transmembrane helix</keyword>
<feature type="transmembrane region" description="Helical" evidence="1">
    <location>
        <begin position="21"/>
        <end position="43"/>
    </location>
</feature>
<evidence type="ECO:0000313" key="2">
    <source>
        <dbReference type="EMBL" id="MEX0380667.1"/>
    </source>
</evidence>
<reference evidence="2 3" key="1">
    <citation type="submission" date="2024-07" db="EMBL/GenBank/DDBJ databases">
        <authorList>
            <person name="Yun M."/>
        </authorList>
    </citation>
    <scope>NUCLEOTIDE SEQUENCE [LARGE SCALE GENOMIC DNA]</scope>
    <source>
        <strain evidence="2 3">MS01</strain>
    </source>
</reference>
<organism evidence="2 3">
    <name type="scientific">Leuconostoc aquikimchii</name>
    <dbReference type="NCBI Taxonomy" id="3236804"/>
    <lineage>
        <taxon>Bacteria</taxon>
        <taxon>Bacillati</taxon>
        <taxon>Bacillota</taxon>
        <taxon>Bacilli</taxon>
        <taxon>Lactobacillales</taxon>
        <taxon>Lactobacillaceae</taxon>
        <taxon>Leuconostoc</taxon>
    </lineage>
</organism>
<evidence type="ECO:0000313" key="3">
    <source>
        <dbReference type="Proteomes" id="UP001556617"/>
    </source>
</evidence>
<protein>
    <submittedName>
        <fullName evidence="2">Uncharacterized protein</fullName>
    </submittedName>
</protein>